<dbReference type="Proteomes" id="UP001221898">
    <property type="component" value="Unassembled WGS sequence"/>
</dbReference>
<feature type="compositionally biased region" description="Polar residues" evidence="1">
    <location>
        <begin position="40"/>
        <end position="54"/>
    </location>
</feature>
<keyword evidence="3" id="KW-1185">Reference proteome</keyword>
<protein>
    <submittedName>
        <fullName evidence="2">Uncharacterized protein</fullName>
    </submittedName>
</protein>
<accession>A0AAD7W068</accession>
<feature type="region of interest" description="Disordered" evidence="1">
    <location>
        <begin position="40"/>
        <end position="88"/>
    </location>
</feature>
<evidence type="ECO:0000256" key="1">
    <source>
        <dbReference type="SAM" id="MobiDB-lite"/>
    </source>
</evidence>
<dbReference type="EMBL" id="JAINUG010000503">
    <property type="protein sequence ID" value="KAJ8367119.1"/>
    <property type="molecule type" value="Genomic_DNA"/>
</dbReference>
<comment type="caution">
    <text evidence="2">The sequence shown here is derived from an EMBL/GenBank/DDBJ whole genome shotgun (WGS) entry which is preliminary data.</text>
</comment>
<dbReference type="AlphaFoldDB" id="A0AAD7W068"/>
<reference evidence="2" key="1">
    <citation type="journal article" date="2023" name="Science">
        <title>Genome structures resolve the early diversification of teleost fishes.</title>
        <authorList>
            <person name="Parey E."/>
            <person name="Louis A."/>
            <person name="Montfort J."/>
            <person name="Bouchez O."/>
            <person name="Roques C."/>
            <person name="Iampietro C."/>
            <person name="Lluch J."/>
            <person name="Castinel A."/>
            <person name="Donnadieu C."/>
            <person name="Desvignes T."/>
            <person name="Floi Bucao C."/>
            <person name="Jouanno E."/>
            <person name="Wen M."/>
            <person name="Mejri S."/>
            <person name="Dirks R."/>
            <person name="Jansen H."/>
            <person name="Henkel C."/>
            <person name="Chen W.J."/>
            <person name="Zahm M."/>
            <person name="Cabau C."/>
            <person name="Klopp C."/>
            <person name="Thompson A.W."/>
            <person name="Robinson-Rechavi M."/>
            <person name="Braasch I."/>
            <person name="Lecointre G."/>
            <person name="Bobe J."/>
            <person name="Postlethwait J.H."/>
            <person name="Berthelot C."/>
            <person name="Roest Crollius H."/>
            <person name="Guiguen Y."/>
        </authorList>
    </citation>
    <scope>NUCLEOTIDE SEQUENCE</scope>
    <source>
        <strain evidence="2">NC1722</strain>
    </source>
</reference>
<organism evidence="2 3">
    <name type="scientific">Aldrovandia affinis</name>
    <dbReference type="NCBI Taxonomy" id="143900"/>
    <lineage>
        <taxon>Eukaryota</taxon>
        <taxon>Metazoa</taxon>
        <taxon>Chordata</taxon>
        <taxon>Craniata</taxon>
        <taxon>Vertebrata</taxon>
        <taxon>Euteleostomi</taxon>
        <taxon>Actinopterygii</taxon>
        <taxon>Neopterygii</taxon>
        <taxon>Teleostei</taxon>
        <taxon>Notacanthiformes</taxon>
        <taxon>Halosauridae</taxon>
        <taxon>Aldrovandia</taxon>
    </lineage>
</organism>
<sequence length="88" mass="9159">MGIGGGIVPGEQPPCCSFARCLFNGGKGSVLILSESKWGGTQSVPVRPSFSSASAVHGDKQRCNDDQGRDAACRRPGMKSLKTTSNFA</sequence>
<proteinExistence type="predicted"/>
<evidence type="ECO:0000313" key="2">
    <source>
        <dbReference type="EMBL" id="KAJ8367119.1"/>
    </source>
</evidence>
<name>A0AAD7W068_9TELE</name>
<gene>
    <name evidence="2" type="ORF">AAFF_G00330810</name>
</gene>
<evidence type="ECO:0000313" key="3">
    <source>
        <dbReference type="Proteomes" id="UP001221898"/>
    </source>
</evidence>
<feature type="compositionally biased region" description="Basic and acidic residues" evidence="1">
    <location>
        <begin position="57"/>
        <end position="73"/>
    </location>
</feature>